<evidence type="ECO:0000313" key="1">
    <source>
        <dbReference type="EMBL" id="CDJ39686.1"/>
    </source>
</evidence>
<keyword evidence="2" id="KW-1185">Reference proteome</keyword>
<sequence>MLDEIKRIGGRDSKITIKGKQLTDINIQDVLDGHVDYDDLEKAQRLQLHN</sequence>
<proteinExistence type="predicted"/>
<dbReference type="GeneID" id="25256712"/>
<feature type="non-terminal residue" evidence="1">
    <location>
        <position position="50"/>
    </location>
</feature>
<organism evidence="1 2">
    <name type="scientific">Eimeria tenella</name>
    <name type="common">Coccidian parasite</name>
    <dbReference type="NCBI Taxonomy" id="5802"/>
    <lineage>
        <taxon>Eukaryota</taxon>
        <taxon>Sar</taxon>
        <taxon>Alveolata</taxon>
        <taxon>Apicomplexa</taxon>
        <taxon>Conoidasida</taxon>
        <taxon>Coccidia</taxon>
        <taxon>Eucoccidiorida</taxon>
        <taxon>Eimeriorina</taxon>
        <taxon>Eimeriidae</taxon>
        <taxon>Eimeria</taxon>
    </lineage>
</organism>
<evidence type="ECO:0000313" key="2">
    <source>
        <dbReference type="Proteomes" id="UP000030747"/>
    </source>
</evidence>
<reference evidence="1" key="2">
    <citation type="submission" date="2013-10" db="EMBL/GenBank/DDBJ databases">
        <authorList>
            <person name="Aslett M."/>
        </authorList>
    </citation>
    <scope>NUCLEOTIDE SEQUENCE [LARGE SCALE GENOMIC DNA]</scope>
    <source>
        <strain evidence="1">Houghton</strain>
    </source>
</reference>
<dbReference type="OrthoDB" id="1938156at2759"/>
<dbReference type="GO" id="GO:0003743">
    <property type="term" value="F:translation initiation factor activity"/>
    <property type="evidence" value="ECO:0007669"/>
    <property type="project" value="UniProtKB-KW"/>
</dbReference>
<dbReference type="AlphaFoldDB" id="U6KNY4"/>
<keyword evidence="1" id="KW-0396">Initiation factor</keyword>
<reference evidence="1" key="1">
    <citation type="submission" date="2013-10" db="EMBL/GenBank/DDBJ databases">
        <title>Genomic analysis of the causative agents of coccidiosis in chickens.</title>
        <authorList>
            <person name="Reid A.J."/>
            <person name="Blake D."/>
            <person name="Billington K."/>
            <person name="Browne H."/>
            <person name="Dunn M."/>
            <person name="Hung S."/>
            <person name="Kawahara F."/>
            <person name="Miranda-Saavedra D."/>
            <person name="Mourier T."/>
            <person name="Nagra H."/>
            <person name="Otto T.D."/>
            <person name="Rawlings N."/>
            <person name="Sanchez A."/>
            <person name="Sanders M."/>
            <person name="Subramaniam C."/>
            <person name="Tay Y."/>
            <person name="Dear P."/>
            <person name="Doerig C."/>
            <person name="Gruber A."/>
            <person name="Parkinson J."/>
            <person name="Shirley M."/>
            <person name="Wan K.L."/>
            <person name="Berriman M."/>
            <person name="Tomley F."/>
            <person name="Pain A."/>
        </authorList>
    </citation>
    <scope>NUCLEOTIDE SEQUENCE [LARGE SCALE GENOMIC DNA]</scope>
    <source>
        <strain evidence="1">Houghton</strain>
    </source>
</reference>
<dbReference type="VEuPathDB" id="ToxoDB:ETH_00038355"/>
<dbReference type="EMBL" id="HG674588">
    <property type="protein sequence ID" value="CDJ39686.1"/>
    <property type="molecule type" value="Genomic_DNA"/>
</dbReference>
<dbReference type="Proteomes" id="UP000030747">
    <property type="component" value="Unassembled WGS sequence"/>
</dbReference>
<gene>
    <name evidence="1" type="ORF">ETH_00038355</name>
</gene>
<keyword evidence="1" id="KW-0648">Protein biosynthesis</keyword>
<protein>
    <submittedName>
        <fullName evidence="1">Eukaryotic translation initiation factor 3 subunit 10, related</fullName>
    </submittedName>
</protein>
<accession>U6KNY4</accession>
<name>U6KNY4_EIMTE</name>
<dbReference type="RefSeq" id="XP_013230439.1">
    <property type="nucleotide sequence ID" value="XM_013374985.1"/>
</dbReference>
<dbReference type="VEuPathDB" id="ToxoDB:ETH2_1301200"/>